<feature type="transmembrane region" description="Helical" evidence="3">
    <location>
        <begin position="72"/>
        <end position="90"/>
    </location>
</feature>
<comment type="caution">
    <text evidence="5">The sequence shown here is derived from an EMBL/GenBank/DDBJ whole genome shotgun (WGS) entry which is preliminary data.</text>
</comment>
<gene>
    <name evidence="5" type="ORF">F4692_001347</name>
</gene>
<feature type="transmembrane region" description="Helical" evidence="3">
    <location>
        <begin position="176"/>
        <end position="198"/>
    </location>
</feature>
<evidence type="ECO:0000313" key="6">
    <source>
        <dbReference type="Proteomes" id="UP000549911"/>
    </source>
</evidence>
<proteinExistence type="inferred from homology"/>
<dbReference type="GO" id="GO:0015565">
    <property type="term" value="F:threonine efflux transmembrane transporter activity"/>
    <property type="evidence" value="ECO:0007669"/>
    <property type="project" value="TreeGrafter"/>
</dbReference>
<feature type="transmembrane region" description="Helical" evidence="3">
    <location>
        <begin position="143"/>
        <end position="164"/>
    </location>
</feature>
<reference evidence="5 6" key="2">
    <citation type="submission" date="2020-08" db="EMBL/GenBank/DDBJ databases">
        <title>The Agave Microbiome: Exploring the role of microbial communities in plant adaptations to desert environments.</title>
        <authorList>
            <person name="Partida-Martinez L.P."/>
        </authorList>
    </citation>
    <scope>NUCLEOTIDE SEQUENCE [LARGE SCALE GENOMIC DNA]</scope>
    <source>
        <strain evidence="5 6">AT2.17</strain>
    </source>
</reference>
<dbReference type="RefSeq" id="WP_179618803.1">
    <property type="nucleotide sequence ID" value="NZ_JACCBW010000001.1"/>
</dbReference>
<dbReference type="AlphaFoldDB" id="A0A7Y9H1X7"/>
<name>A0A7Y9H1X7_9ACTN</name>
<reference evidence="5 6" key="1">
    <citation type="submission" date="2020-07" db="EMBL/GenBank/DDBJ databases">
        <authorList>
            <person name="Partida-Martinez L."/>
            <person name="Huntemann M."/>
            <person name="Clum A."/>
            <person name="Wang J."/>
            <person name="Palaniappan K."/>
            <person name="Ritter S."/>
            <person name="Chen I.-M."/>
            <person name="Stamatis D."/>
            <person name="Reddy T."/>
            <person name="O'Malley R."/>
            <person name="Daum C."/>
            <person name="Shapiro N."/>
            <person name="Ivanova N."/>
            <person name="Kyrpides N."/>
            <person name="Woyke T."/>
        </authorList>
    </citation>
    <scope>NUCLEOTIDE SEQUENCE [LARGE SCALE GENOMIC DNA]</scope>
    <source>
        <strain evidence="5 6">AT2.17</strain>
    </source>
</reference>
<sequence>MPPTAEQLRPLGVAAGLVLCASLAVQGSAVLSHAMFADLGAGGVSGLRFLLAALLALVLVRPRWRGRDPAAWAWIAVYGTVIAVMNLAMYRSLEHLPLGVAVTIELCGPLALGATRLPHPALRVFPVVSLAGLVLVARPGGGLPLTGLALAGCAALGLAAYAVVAERISATSDGNGWEELALALVVAAAWTLPLTAGSLPDVEAGHLPRLAVAAAFGVLLAFGLDFLAVRVSSARVVAVLLSFDPVLGAVLGWLFMAQDLGTPTLLGIALVVSAGVVTCGLHGAAAGGSHGGARRVHDHGDADEADQRPGDVVAVGAEAVGDHAPRE</sequence>
<dbReference type="GO" id="GO:0005886">
    <property type="term" value="C:plasma membrane"/>
    <property type="evidence" value="ECO:0007669"/>
    <property type="project" value="TreeGrafter"/>
</dbReference>
<keyword evidence="6" id="KW-1185">Reference proteome</keyword>
<dbReference type="PANTHER" id="PTHR22911:SF37">
    <property type="entry name" value="THREONINE_HOMOSERINE EXPORTER RHTA"/>
    <property type="match status" value="1"/>
</dbReference>
<organism evidence="5 6">
    <name type="scientific">Nocardioides cavernae</name>
    <dbReference type="NCBI Taxonomy" id="1921566"/>
    <lineage>
        <taxon>Bacteria</taxon>
        <taxon>Bacillati</taxon>
        <taxon>Actinomycetota</taxon>
        <taxon>Actinomycetes</taxon>
        <taxon>Propionibacteriales</taxon>
        <taxon>Nocardioidaceae</taxon>
        <taxon>Nocardioides</taxon>
    </lineage>
</organism>
<dbReference type="SUPFAM" id="SSF103481">
    <property type="entry name" value="Multidrug resistance efflux transporter EmrE"/>
    <property type="match status" value="2"/>
</dbReference>
<feature type="transmembrane region" description="Helical" evidence="3">
    <location>
        <begin position="262"/>
        <end position="285"/>
    </location>
</feature>
<protein>
    <submittedName>
        <fullName evidence="5">Inner membrane transporter RhtA</fullName>
    </submittedName>
</protein>
<evidence type="ECO:0000259" key="4">
    <source>
        <dbReference type="Pfam" id="PF00892"/>
    </source>
</evidence>
<keyword evidence="3" id="KW-1133">Transmembrane helix</keyword>
<feature type="transmembrane region" description="Helical" evidence="3">
    <location>
        <begin position="236"/>
        <end position="256"/>
    </location>
</feature>
<dbReference type="InterPro" id="IPR000620">
    <property type="entry name" value="EamA_dom"/>
</dbReference>
<feature type="compositionally biased region" description="Basic and acidic residues" evidence="2">
    <location>
        <begin position="298"/>
        <end position="309"/>
    </location>
</feature>
<keyword evidence="3" id="KW-0812">Transmembrane</keyword>
<feature type="transmembrane region" description="Helical" evidence="3">
    <location>
        <begin position="39"/>
        <end position="60"/>
    </location>
</feature>
<evidence type="ECO:0000256" key="2">
    <source>
        <dbReference type="SAM" id="MobiDB-lite"/>
    </source>
</evidence>
<dbReference type="Pfam" id="PF00892">
    <property type="entry name" value="EamA"/>
    <property type="match status" value="1"/>
</dbReference>
<comment type="similarity">
    <text evidence="1">Belongs to the EamA transporter family.</text>
</comment>
<evidence type="ECO:0000256" key="3">
    <source>
        <dbReference type="SAM" id="Phobius"/>
    </source>
</evidence>
<feature type="region of interest" description="Disordered" evidence="2">
    <location>
        <begin position="286"/>
        <end position="310"/>
    </location>
</feature>
<evidence type="ECO:0000313" key="5">
    <source>
        <dbReference type="EMBL" id="NYE36243.1"/>
    </source>
</evidence>
<feature type="transmembrane region" description="Helical" evidence="3">
    <location>
        <begin position="210"/>
        <end position="229"/>
    </location>
</feature>
<feature type="domain" description="EamA" evidence="4">
    <location>
        <begin position="146"/>
        <end position="274"/>
    </location>
</feature>
<dbReference type="EMBL" id="JACCBW010000001">
    <property type="protein sequence ID" value="NYE36243.1"/>
    <property type="molecule type" value="Genomic_DNA"/>
</dbReference>
<evidence type="ECO:0000256" key="1">
    <source>
        <dbReference type="ARBA" id="ARBA00007362"/>
    </source>
</evidence>
<feature type="transmembrane region" description="Helical" evidence="3">
    <location>
        <begin position="96"/>
        <end position="114"/>
    </location>
</feature>
<keyword evidence="3" id="KW-0472">Membrane</keyword>
<dbReference type="InterPro" id="IPR037185">
    <property type="entry name" value="EmrE-like"/>
</dbReference>
<dbReference type="Proteomes" id="UP000549911">
    <property type="component" value="Unassembled WGS sequence"/>
</dbReference>
<accession>A0A7Y9H1X7</accession>
<dbReference type="PANTHER" id="PTHR22911">
    <property type="entry name" value="ACYL-MALONYL CONDENSING ENZYME-RELATED"/>
    <property type="match status" value="1"/>
</dbReference>